<dbReference type="EMBL" id="JBBPBK010000014">
    <property type="protein sequence ID" value="KAK9270263.1"/>
    <property type="molecule type" value="Genomic_DNA"/>
</dbReference>
<proteinExistence type="predicted"/>
<dbReference type="Proteomes" id="UP001415857">
    <property type="component" value="Unassembled WGS sequence"/>
</dbReference>
<evidence type="ECO:0000256" key="1">
    <source>
        <dbReference type="SAM" id="MobiDB-lite"/>
    </source>
</evidence>
<accession>A0AAP0NCJ4</accession>
<protein>
    <submittedName>
        <fullName evidence="2">Uncharacterized protein</fullName>
    </submittedName>
</protein>
<evidence type="ECO:0000313" key="3">
    <source>
        <dbReference type="Proteomes" id="UP001415857"/>
    </source>
</evidence>
<dbReference type="AlphaFoldDB" id="A0AAP0NCJ4"/>
<keyword evidence="3" id="KW-1185">Reference proteome</keyword>
<comment type="caution">
    <text evidence="2">The sequence shown here is derived from an EMBL/GenBank/DDBJ whole genome shotgun (WGS) entry which is preliminary data.</text>
</comment>
<reference evidence="2 3" key="1">
    <citation type="journal article" date="2024" name="Plant J.">
        <title>Genome sequences and population genomics reveal climatic adaptation and genomic divergence between two closely related sweetgum species.</title>
        <authorList>
            <person name="Xu W.Q."/>
            <person name="Ren C.Q."/>
            <person name="Zhang X.Y."/>
            <person name="Comes H.P."/>
            <person name="Liu X.H."/>
            <person name="Li Y.G."/>
            <person name="Kettle C.J."/>
            <person name="Jalonen R."/>
            <person name="Gaisberger H."/>
            <person name="Ma Y.Z."/>
            <person name="Qiu Y.X."/>
        </authorList>
    </citation>
    <scope>NUCLEOTIDE SEQUENCE [LARGE SCALE GENOMIC DNA]</scope>
    <source>
        <strain evidence="2">Hangzhou</strain>
    </source>
</reference>
<sequence>MSGIDPVRPRLNPTKEGSDLNSKSSWTKQGLCSALQRFSYLPELLSGPQGTGNMDWTALAESYLLSDEFSPYAFRACEGSPDEQEVG</sequence>
<gene>
    <name evidence="2" type="ORF">L1049_025840</name>
</gene>
<organism evidence="2 3">
    <name type="scientific">Liquidambar formosana</name>
    <name type="common">Formosan gum</name>
    <dbReference type="NCBI Taxonomy" id="63359"/>
    <lineage>
        <taxon>Eukaryota</taxon>
        <taxon>Viridiplantae</taxon>
        <taxon>Streptophyta</taxon>
        <taxon>Embryophyta</taxon>
        <taxon>Tracheophyta</taxon>
        <taxon>Spermatophyta</taxon>
        <taxon>Magnoliopsida</taxon>
        <taxon>eudicotyledons</taxon>
        <taxon>Gunneridae</taxon>
        <taxon>Pentapetalae</taxon>
        <taxon>Saxifragales</taxon>
        <taxon>Altingiaceae</taxon>
        <taxon>Liquidambar</taxon>
    </lineage>
</organism>
<name>A0AAP0NCJ4_LIQFO</name>
<feature type="region of interest" description="Disordered" evidence="1">
    <location>
        <begin position="1"/>
        <end position="25"/>
    </location>
</feature>
<evidence type="ECO:0000313" key="2">
    <source>
        <dbReference type="EMBL" id="KAK9270263.1"/>
    </source>
</evidence>